<gene>
    <name evidence="1" type="ORF">B296_00007893</name>
</gene>
<sequence length="71" mass="8144">MGETKYPSSLIYPVKELCTGSETLHRNIMEDNNCQILNNGDHTTRSRLFISFPNRVLIESRSDVNLLECDN</sequence>
<organism evidence="1 2">
    <name type="scientific">Ensete ventricosum</name>
    <name type="common">Abyssinian banana</name>
    <name type="synonym">Musa ensete</name>
    <dbReference type="NCBI Taxonomy" id="4639"/>
    <lineage>
        <taxon>Eukaryota</taxon>
        <taxon>Viridiplantae</taxon>
        <taxon>Streptophyta</taxon>
        <taxon>Embryophyta</taxon>
        <taxon>Tracheophyta</taxon>
        <taxon>Spermatophyta</taxon>
        <taxon>Magnoliopsida</taxon>
        <taxon>Liliopsida</taxon>
        <taxon>Zingiberales</taxon>
        <taxon>Musaceae</taxon>
        <taxon>Ensete</taxon>
    </lineage>
</organism>
<comment type="caution">
    <text evidence="1">The sequence shown here is derived from an EMBL/GenBank/DDBJ whole genome shotgun (WGS) entry which is preliminary data.</text>
</comment>
<evidence type="ECO:0000313" key="2">
    <source>
        <dbReference type="Proteomes" id="UP000287651"/>
    </source>
</evidence>
<dbReference type="AlphaFoldDB" id="A0A427AYU4"/>
<name>A0A427AYU4_ENSVE</name>
<accession>A0A427AYU4</accession>
<dbReference type="EMBL" id="AMZH03000914">
    <property type="protein sequence ID" value="RRT81420.1"/>
    <property type="molecule type" value="Genomic_DNA"/>
</dbReference>
<reference evidence="1 2" key="1">
    <citation type="journal article" date="2014" name="Agronomy (Basel)">
        <title>A Draft Genome Sequence for Ensete ventricosum, the Drought-Tolerant Tree Against Hunger.</title>
        <authorList>
            <person name="Harrison J."/>
            <person name="Moore K.A."/>
            <person name="Paszkiewicz K."/>
            <person name="Jones T."/>
            <person name="Grant M."/>
            <person name="Ambacheew D."/>
            <person name="Muzemil S."/>
            <person name="Studholme D.J."/>
        </authorList>
    </citation>
    <scope>NUCLEOTIDE SEQUENCE [LARGE SCALE GENOMIC DNA]</scope>
</reference>
<protein>
    <submittedName>
        <fullName evidence="1">Uncharacterized protein</fullName>
    </submittedName>
</protein>
<evidence type="ECO:0000313" key="1">
    <source>
        <dbReference type="EMBL" id="RRT81420.1"/>
    </source>
</evidence>
<proteinExistence type="predicted"/>
<dbReference type="Proteomes" id="UP000287651">
    <property type="component" value="Unassembled WGS sequence"/>
</dbReference>